<dbReference type="SUPFAM" id="SSF52540">
    <property type="entry name" value="P-loop containing nucleoside triphosphate hydrolases"/>
    <property type="match status" value="1"/>
</dbReference>
<dbReference type="AlphaFoldDB" id="A0A813NAS3"/>
<feature type="transmembrane region" description="Helical" evidence="9">
    <location>
        <begin position="613"/>
        <end position="632"/>
    </location>
</feature>
<dbReference type="Proteomes" id="UP000663870">
    <property type="component" value="Unassembled WGS sequence"/>
</dbReference>
<keyword evidence="8 9" id="KW-0472">Membrane</keyword>
<dbReference type="GO" id="GO:0005524">
    <property type="term" value="F:ATP binding"/>
    <property type="evidence" value="ECO:0007669"/>
    <property type="project" value="UniProtKB-KW"/>
</dbReference>
<feature type="transmembrane region" description="Helical" evidence="9">
    <location>
        <begin position="457"/>
        <end position="482"/>
    </location>
</feature>
<organism evidence="11 13">
    <name type="scientific">Rotaria sordida</name>
    <dbReference type="NCBI Taxonomy" id="392033"/>
    <lineage>
        <taxon>Eukaryota</taxon>
        <taxon>Metazoa</taxon>
        <taxon>Spiralia</taxon>
        <taxon>Gnathifera</taxon>
        <taxon>Rotifera</taxon>
        <taxon>Eurotatoria</taxon>
        <taxon>Bdelloidea</taxon>
        <taxon>Philodinida</taxon>
        <taxon>Philodinidae</taxon>
        <taxon>Rotaria</taxon>
    </lineage>
</organism>
<evidence type="ECO:0000256" key="4">
    <source>
        <dbReference type="ARBA" id="ARBA00022692"/>
    </source>
</evidence>
<feature type="transmembrane region" description="Helical" evidence="9">
    <location>
        <begin position="414"/>
        <end position="436"/>
    </location>
</feature>
<comment type="similarity">
    <text evidence="2">Belongs to the ABC transporter superfamily. ABCG family. Eye pigment precursor importer (TC 3.A.1.204) subfamily.</text>
</comment>
<feature type="transmembrane region" description="Helical" evidence="9">
    <location>
        <begin position="526"/>
        <end position="549"/>
    </location>
</feature>
<evidence type="ECO:0000313" key="11">
    <source>
        <dbReference type="EMBL" id="CAF0732922.1"/>
    </source>
</evidence>
<dbReference type="GO" id="GO:0015562">
    <property type="term" value="F:efflux transmembrane transporter activity"/>
    <property type="evidence" value="ECO:0007669"/>
    <property type="project" value="UniProtKB-ARBA"/>
</dbReference>
<keyword evidence="14" id="KW-1185">Reference proteome</keyword>
<dbReference type="Pfam" id="PF00005">
    <property type="entry name" value="ABC_tran"/>
    <property type="match status" value="1"/>
</dbReference>
<evidence type="ECO:0000313" key="14">
    <source>
        <dbReference type="Proteomes" id="UP000663870"/>
    </source>
</evidence>
<evidence type="ECO:0000256" key="3">
    <source>
        <dbReference type="ARBA" id="ARBA00022448"/>
    </source>
</evidence>
<evidence type="ECO:0000313" key="12">
    <source>
        <dbReference type="EMBL" id="CAF0893116.1"/>
    </source>
</evidence>
<comment type="subcellular location">
    <subcellularLocation>
        <location evidence="1">Membrane</location>
        <topology evidence="1">Multi-pass membrane protein</topology>
    </subcellularLocation>
</comment>
<dbReference type="FunFam" id="3.40.50.300:FF:000622">
    <property type="entry name" value="ATP-binding cassette sub-family G member 2"/>
    <property type="match status" value="1"/>
</dbReference>
<feature type="domain" description="ABC transporter" evidence="10">
    <location>
        <begin position="37"/>
        <end position="281"/>
    </location>
</feature>
<dbReference type="EMBL" id="CAJNOH010000005">
    <property type="protein sequence ID" value="CAF0732922.1"/>
    <property type="molecule type" value="Genomic_DNA"/>
</dbReference>
<keyword evidence="3" id="KW-0813">Transport</keyword>
<dbReference type="SMART" id="SM00382">
    <property type="entry name" value="AAA"/>
    <property type="match status" value="1"/>
</dbReference>
<comment type="caution">
    <text evidence="11">The sequence shown here is derived from an EMBL/GenBank/DDBJ whole genome shotgun (WGS) entry which is preliminary data.</text>
</comment>
<feature type="transmembrane region" description="Helical" evidence="9">
    <location>
        <begin position="494"/>
        <end position="514"/>
    </location>
</feature>
<evidence type="ECO:0000256" key="1">
    <source>
        <dbReference type="ARBA" id="ARBA00004141"/>
    </source>
</evidence>
<evidence type="ECO:0000259" key="10">
    <source>
        <dbReference type="PROSITE" id="PS50893"/>
    </source>
</evidence>
<protein>
    <recommendedName>
        <fullName evidence="10">ABC transporter domain-containing protein</fullName>
    </recommendedName>
</protein>
<keyword evidence="7 9" id="KW-1133">Transmembrane helix</keyword>
<dbReference type="CDD" id="cd03213">
    <property type="entry name" value="ABCG_EPDR"/>
    <property type="match status" value="1"/>
</dbReference>
<dbReference type="Pfam" id="PF19055">
    <property type="entry name" value="ABC2_membrane_7"/>
    <property type="match status" value="1"/>
</dbReference>
<keyword evidence="5" id="KW-0547">Nucleotide-binding</keyword>
<evidence type="ECO:0000256" key="2">
    <source>
        <dbReference type="ARBA" id="ARBA00005814"/>
    </source>
</evidence>
<dbReference type="InterPro" id="IPR027417">
    <property type="entry name" value="P-loop_NTPase"/>
</dbReference>
<evidence type="ECO:0000256" key="9">
    <source>
        <dbReference type="SAM" id="Phobius"/>
    </source>
</evidence>
<evidence type="ECO:0000256" key="5">
    <source>
        <dbReference type="ARBA" id="ARBA00022741"/>
    </source>
</evidence>
<dbReference type="InterPro" id="IPR043926">
    <property type="entry name" value="ABCG_dom"/>
</dbReference>
<dbReference type="GO" id="GO:0140359">
    <property type="term" value="F:ABC-type transporter activity"/>
    <property type="evidence" value="ECO:0007669"/>
    <property type="project" value="InterPro"/>
</dbReference>
<gene>
    <name evidence="12" type="ORF">JXQ802_LOCUS8766</name>
    <name evidence="11" type="ORF">PYM288_LOCUS1069</name>
</gene>
<dbReference type="PROSITE" id="PS50893">
    <property type="entry name" value="ABC_TRANSPORTER_2"/>
    <property type="match status" value="1"/>
</dbReference>
<reference evidence="11" key="1">
    <citation type="submission" date="2021-02" db="EMBL/GenBank/DDBJ databases">
        <authorList>
            <person name="Nowell W R."/>
        </authorList>
    </citation>
    <scope>NUCLEOTIDE SEQUENCE</scope>
</reference>
<dbReference type="PANTHER" id="PTHR48041">
    <property type="entry name" value="ABC TRANSPORTER G FAMILY MEMBER 28"/>
    <property type="match status" value="1"/>
</dbReference>
<dbReference type="EMBL" id="CAJNOL010000156">
    <property type="protein sequence ID" value="CAF0893116.1"/>
    <property type="molecule type" value="Genomic_DNA"/>
</dbReference>
<dbReference type="Proteomes" id="UP000663854">
    <property type="component" value="Unassembled WGS sequence"/>
</dbReference>
<dbReference type="InterPro" id="IPR003439">
    <property type="entry name" value="ABC_transporter-like_ATP-bd"/>
</dbReference>
<dbReference type="InterPro" id="IPR013525">
    <property type="entry name" value="ABC2_TM"/>
</dbReference>
<keyword evidence="4 9" id="KW-0812">Transmembrane</keyword>
<dbReference type="GO" id="GO:0016887">
    <property type="term" value="F:ATP hydrolysis activity"/>
    <property type="evidence" value="ECO:0007669"/>
    <property type="project" value="InterPro"/>
</dbReference>
<evidence type="ECO:0000313" key="13">
    <source>
        <dbReference type="Proteomes" id="UP000663854"/>
    </source>
</evidence>
<dbReference type="Pfam" id="PF01061">
    <property type="entry name" value="ABC2_membrane"/>
    <property type="match status" value="1"/>
</dbReference>
<proteinExistence type="inferred from homology"/>
<keyword evidence="6" id="KW-0067">ATP-binding</keyword>
<feature type="transmembrane region" description="Helical" evidence="9">
    <location>
        <begin position="379"/>
        <end position="402"/>
    </location>
</feature>
<dbReference type="InterPro" id="IPR003593">
    <property type="entry name" value="AAA+_ATPase"/>
</dbReference>
<dbReference type="PANTHER" id="PTHR48041:SF116">
    <property type="entry name" value="PROTEIN BROWN"/>
    <property type="match status" value="1"/>
</dbReference>
<evidence type="ECO:0000256" key="7">
    <source>
        <dbReference type="ARBA" id="ARBA00022989"/>
    </source>
</evidence>
<dbReference type="GO" id="GO:0016324">
    <property type="term" value="C:apical plasma membrane"/>
    <property type="evidence" value="ECO:0007669"/>
    <property type="project" value="UniProtKB-ARBA"/>
</dbReference>
<evidence type="ECO:0000256" key="8">
    <source>
        <dbReference type="ARBA" id="ARBA00023136"/>
    </source>
</evidence>
<evidence type="ECO:0000256" key="6">
    <source>
        <dbReference type="ARBA" id="ARBA00022840"/>
    </source>
</evidence>
<accession>A0A813NAS3</accession>
<sequence length="638" mass="72445">MNLNNGQTLQRLVTNDENTLKDSQASTITFHSINYTLHTQKCCNACSLPCIKKKHKQILYDINGIFKPGMNAILGPTGSGKSSLLDILADRKARYGLDGQVLMNGQIQTKDFKYRVGYVVQEDILSGTLTVRENLRFSANVRLSKNISHETKTTIVERVIEQLGLETCADTRVGTEFLRGISGGEKKRTNIGMELVLSPSVLFLDEPTTGLDSSTARNVMEYLHQLSRRGRTIIFSIHQPRYHIFKLFDTLFIVAAGYCVYHGPTNAVLPYFSSMGYVCEEHDNPADFLLDITQGDSSRENNNQHNLNNVHEQNALHLHDLYIKSNIYASIQQELTNENNRKITTTAIVNHEKLASKSRLLEIFYVAQRTLRNVYRNPILVTMQTIVTIIFATLVGLIYLQVDRTEDTGVKNRMGAIFFIVTNQVMGNLSAIELFLKERVLFIHENASGYYHVSTYFIAKLLCDLIPLRIIPSILFSAIVYFMIGFQKTVEKFFIFYFAIFLTAICGAAVCFFISASVKVFGIANLLAAMCFVLMMVFGGFLVEVSSVIKYLSWIKWVSLFRYSMNIITINEFNGLQLCLNNNTNICPIDGIDIIHNVAHIEYETEWDLWKNFVALGSMTTILFLLTYIQLFRMKKTK</sequence>
<dbReference type="GO" id="GO:0008514">
    <property type="term" value="F:organic anion transmembrane transporter activity"/>
    <property type="evidence" value="ECO:0007669"/>
    <property type="project" value="UniProtKB-ARBA"/>
</dbReference>
<dbReference type="Gene3D" id="3.40.50.300">
    <property type="entry name" value="P-loop containing nucleotide triphosphate hydrolases"/>
    <property type="match status" value="1"/>
</dbReference>
<dbReference type="InterPro" id="IPR050352">
    <property type="entry name" value="ABCG_transporters"/>
</dbReference>
<name>A0A813NAS3_9BILA</name>